<protein>
    <submittedName>
        <fullName evidence="1">Uncharacterized protein</fullName>
    </submittedName>
</protein>
<evidence type="ECO:0000313" key="2">
    <source>
        <dbReference type="Proteomes" id="UP001156706"/>
    </source>
</evidence>
<comment type="caution">
    <text evidence="1">The sequence shown here is derived from an EMBL/GenBank/DDBJ whole genome shotgun (WGS) entry which is preliminary data.</text>
</comment>
<sequence>MLAIEGFLGQWAAEAQLQAIGLGLASQDEQQAEWGKVFHVDGLVCIGCVVLGITLEQAASAALCDRNAVLHLSASTWRPRTGYADSAFMRPSAAESG</sequence>
<organism evidence="1 2">
    <name type="scientific">Chitinimonas prasina</name>
    <dbReference type="NCBI Taxonomy" id="1434937"/>
    <lineage>
        <taxon>Bacteria</taxon>
        <taxon>Pseudomonadati</taxon>
        <taxon>Pseudomonadota</taxon>
        <taxon>Betaproteobacteria</taxon>
        <taxon>Neisseriales</taxon>
        <taxon>Chitinibacteraceae</taxon>
        <taxon>Chitinimonas</taxon>
    </lineage>
</organism>
<accession>A0ABQ5YFG0</accession>
<keyword evidence="2" id="KW-1185">Reference proteome</keyword>
<name>A0ABQ5YFG0_9NEIS</name>
<gene>
    <name evidence="1" type="ORF">GCM10007907_15280</name>
</gene>
<dbReference type="Proteomes" id="UP001156706">
    <property type="component" value="Unassembled WGS sequence"/>
</dbReference>
<proteinExistence type="predicted"/>
<evidence type="ECO:0000313" key="1">
    <source>
        <dbReference type="EMBL" id="GLR12738.1"/>
    </source>
</evidence>
<dbReference type="EMBL" id="BSOG01000002">
    <property type="protein sequence ID" value="GLR12738.1"/>
    <property type="molecule type" value="Genomic_DNA"/>
</dbReference>
<reference evidence="2" key="1">
    <citation type="journal article" date="2019" name="Int. J. Syst. Evol. Microbiol.">
        <title>The Global Catalogue of Microorganisms (GCM) 10K type strain sequencing project: providing services to taxonomists for standard genome sequencing and annotation.</title>
        <authorList>
            <consortium name="The Broad Institute Genomics Platform"/>
            <consortium name="The Broad Institute Genome Sequencing Center for Infectious Disease"/>
            <person name="Wu L."/>
            <person name="Ma J."/>
        </authorList>
    </citation>
    <scope>NUCLEOTIDE SEQUENCE [LARGE SCALE GENOMIC DNA]</scope>
    <source>
        <strain evidence="2">NBRC 110044</strain>
    </source>
</reference>